<sequence length="206" mass="22236">MATVVPKKVAVAAKPPRERAEVRRRADLIAATVAEIGEAGSLDATVGRIAKRAGMSPALAFHYFGDKETLFLAAMRHVLTVFGREVSAALATADAPEARAQAIIRVSFSQQNFRHEAIAAWLNFYVMAQRSRGARRLLSVYRRRLASNLTHALRPILGPSAPAAAERIGGLIDGLYLRAALDDETTAANAVAQVMTTLHHELKEAS</sequence>
<keyword evidence="11" id="KW-1185">Reference proteome</keyword>
<dbReference type="PANTHER" id="PTHR30055">
    <property type="entry name" value="HTH-TYPE TRANSCRIPTIONAL REGULATOR RUTR"/>
    <property type="match status" value="1"/>
</dbReference>
<evidence type="ECO:0000313" key="10">
    <source>
        <dbReference type="EMBL" id="SLN47335.1"/>
    </source>
</evidence>
<comment type="function">
    <text evidence="6">Repressor involved in the biosynthesis of the osmoprotectant glycine betaine. It represses transcription of the choline transporter BetT and the genes of BetAB involved in the synthesis of glycine betaine.</text>
</comment>
<evidence type="ECO:0000313" key="11">
    <source>
        <dbReference type="Proteomes" id="UP000193870"/>
    </source>
</evidence>
<keyword evidence="3 7" id="KW-0805">Transcription regulation</keyword>
<comment type="pathway">
    <text evidence="1 7">Amine and polyamine biosynthesis; betaine biosynthesis via choline pathway [regulation].</text>
</comment>
<dbReference type="Gene3D" id="1.10.357.10">
    <property type="entry name" value="Tetracycline Repressor, domain 2"/>
    <property type="match status" value="1"/>
</dbReference>
<dbReference type="Pfam" id="PF00440">
    <property type="entry name" value="TetR_N"/>
    <property type="match status" value="1"/>
</dbReference>
<dbReference type="OrthoDB" id="7618612at2"/>
<dbReference type="RefSeq" id="WP_085854070.1">
    <property type="nucleotide sequence ID" value="NZ_FOPF01000005.1"/>
</dbReference>
<comment type="function">
    <text evidence="7">Repressor involved in choline regulation of the bet genes.</text>
</comment>
<accession>A0A1Y5ST98</accession>
<dbReference type="UniPathway" id="UPA00529"/>
<dbReference type="GO" id="GO:0019285">
    <property type="term" value="P:glycine betaine biosynthetic process from choline"/>
    <property type="evidence" value="ECO:0007669"/>
    <property type="project" value="UniProtKB-UniRule"/>
</dbReference>
<dbReference type="SUPFAM" id="SSF48498">
    <property type="entry name" value="Tetracyclin repressor-like, C-terminal domain"/>
    <property type="match status" value="1"/>
</dbReference>
<organism evidence="10 11">
    <name type="scientific">Palleronia marisminoris</name>
    <dbReference type="NCBI Taxonomy" id="315423"/>
    <lineage>
        <taxon>Bacteria</taxon>
        <taxon>Pseudomonadati</taxon>
        <taxon>Pseudomonadota</taxon>
        <taxon>Alphaproteobacteria</taxon>
        <taxon>Rhodobacterales</taxon>
        <taxon>Roseobacteraceae</taxon>
        <taxon>Palleronia</taxon>
    </lineage>
</organism>
<dbReference type="GO" id="GO:0045892">
    <property type="term" value="P:negative regulation of DNA-templated transcription"/>
    <property type="evidence" value="ECO:0007669"/>
    <property type="project" value="UniProtKB-UniRule"/>
</dbReference>
<dbReference type="InterPro" id="IPR001647">
    <property type="entry name" value="HTH_TetR"/>
</dbReference>
<evidence type="ECO:0000259" key="9">
    <source>
        <dbReference type="PROSITE" id="PS50977"/>
    </source>
</evidence>
<protein>
    <recommendedName>
        <fullName evidence="7">HTH-type transcriptional regulator BetI</fullName>
    </recommendedName>
</protein>
<evidence type="ECO:0000256" key="5">
    <source>
        <dbReference type="ARBA" id="ARBA00023163"/>
    </source>
</evidence>
<dbReference type="GO" id="GO:0000976">
    <property type="term" value="F:transcription cis-regulatory region binding"/>
    <property type="evidence" value="ECO:0007669"/>
    <property type="project" value="TreeGrafter"/>
</dbReference>
<dbReference type="Proteomes" id="UP000193870">
    <property type="component" value="Unassembled WGS sequence"/>
</dbReference>
<dbReference type="InterPro" id="IPR036271">
    <property type="entry name" value="Tet_transcr_reg_TetR-rel_C_sf"/>
</dbReference>
<evidence type="ECO:0000256" key="6">
    <source>
        <dbReference type="ARBA" id="ARBA00024936"/>
    </source>
</evidence>
<dbReference type="AlphaFoldDB" id="A0A1Y5ST98"/>
<feature type="domain" description="HTH tetR-type" evidence="9">
    <location>
        <begin position="22"/>
        <end position="82"/>
    </location>
</feature>
<dbReference type="InterPro" id="IPR039538">
    <property type="entry name" value="BetI_C"/>
</dbReference>
<evidence type="ECO:0000256" key="3">
    <source>
        <dbReference type="ARBA" id="ARBA00023015"/>
    </source>
</evidence>
<dbReference type="GO" id="GO:0003700">
    <property type="term" value="F:DNA-binding transcription factor activity"/>
    <property type="evidence" value="ECO:0007669"/>
    <property type="project" value="UniProtKB-UniRule"/>
</dbReference>
<feature type="DNA-binding region" description="H-T-H motif" evidence="7 8">
    <location>
        <begin position="45"/>
        <end position="64"/>
    </location>
</feature>
<dbReference type="PROSITE" id="PS50977">
    <property type="entry name" value="HTH_TETR_2"/>
    <property type="match status" value="1"/>
</dbReference>
<dbReference type="Pfam" id="PF13977">
    <property type="entry name" value="TetR_C_6"/>
    <property type="match status" value="1"/>
</dbReference>
<keyword evidence="4 7" id="KW-0238">DNA-binding</keyword>
<dbReference type="STRING" id="315423.SAMN04488020_105141"/>
<evidence type="ECO:0000256" key="7">
    <source>
        <dbReference type="HAMAP-Rule" id="MF_00768"/>
    </source>
</evidence>
<evidence type="ECO:0000256" key="4">
    <source>
        <dbReference type="ARBA" id="ARBA00023125"/>
    </source>
</evidence>
<dbReference type="InterPro" id="IPR050109">
    <property type="entry name" value="HTH-type_TetR-like_transc_reg"/>
</dbReference>
<evidence type="ECO:0000256" key="8">
    <source>
        <dbReference type="PROSITE-ProRule" id="PRU00335"/>
    </source>
</evidence>
<reference evidence="10 11" key="1">
    <citation type="submission" date="2017-03" db="EMBL/GenBank/DDBJ databases">
        <authorList>
            <person name="Afonso C.L."/>
            <person name="Miller P.J."/>
            <person name="Scott M.A."/>
            <person name="Spackman E."/>
            <person name="Goraichik I."/>
            <person name="Dimitrov K.M."/>
            <person name="Suarez D.L."/>
            <person name="Swayne D.E."/>
        </authorList>
    </citation>
    <scope>NUCLEOTIDE SEQUENCE [LARGE SCALE GENOMIC DNA]</scope>
    <source>
        <strain evidence="10 11">CECT 7066</strain>
    </source>
</reference>
<gene>
    <name evidence="7 10" type="primary">betI</name>
    <name evidence="10" type="ORF">PAM7066_02086</name>
</gene>
<dbReference type="SUPFAM" id="SSF46689">
    <property type="entry name" value="Homeodomain-like"/>
    <property type="match status" value="1"/>
</dbReference>
<keyword evidence="2 7" id="KW-0678">Repressor</keyword>
<dbReference type="PANTHER" id="PTHR30055:SF234">
    <property type="entry name" value="HTH-TYPE TRANSCRIPTIONAL REGULATOR BETI"/>
    <property type="match status" value="1"/>
</dbReference>
<evidence type="ECO:0000256" key="2">
    <source>
        <dbReference type="ARBA" id="ARBA00022491"/>
    </source>
</evidence>
<dbReference type="EMBL" id="FWFV01000005">
    <property type="protein sequence ID" value="SLN47335.1"/>
    <property type="molecule type" value="Genomic_DNA"/>
</dbReference>
<dbReference type="InterPro" id="IPR009057">
    <property type="entry name" value="Homeodomain-like_sf"/>
</dbReference>
<dbReference type="HAMAP" id="MF_00768">
    <property type="entry name" value="HTH_type_BetI"/>
    <property type="match status" value="1"/>
</dbReference>
<evidence type="ECO:0000256" key="1">
    <source>
        <dbReference type="ARBA" id="ARBA00004719"/>
    </source>
</evidence>
<keyword evidence="5 7" id="KW-0804">Transcription</keyword>
<dbReference type="NCBIfam" id="NF001978">
    <property type="entry name" value="PRK00767.1"/>
    <property type="match status" value="1"/>
</dbReference>
<dbReference type="InterPro" id="IPR017757">
    <property type="entry name" value="Tscrpt_rep_BetI"/>
</dbReference>
<name>A0A1Y5ST98_9RHOB</name>
<proteinExistence type="inferred from homology"/>